<evidence type="ECO:0000256" key="6">
    <source>
        <dbReference type="ARBA" id="ARBA00023163"/>
    </source>
</evidence>
<keyword evidence="4 8" id="KW-0238">DNA-binding</keyword>
<proteinExistence type="inferred from homology"/>
<dbReference type="InterPro" id="IPR006563">
    <property type="entry name" value="POX_dom"/>
</dbReference>
<dbReference type="SMART" id="SM00574">
    <property type="entry name" value="POX"/>
    <property type="match status" value="1"/>
</dbReference>
<dbReference type="Gene3D" id="1.10.10.60">
    <property type="entry name" value="Homeodomain-like"/>
    <property type="match status" value="1"/>
</dbReference>
<keyword evidence="5 8" id="KW-0371">Homeobox</keyword>
<evidence type="ECO:0000256" key="8">
    <source>
        <dbReference type="PROSITE-ProRule" id="PRU00108"/>
    </source>
</evidence>
<comment type="caution">
    <text evidence="11">The sequence shown here is derived from an EMBL/GenBank/DDBJ whole genome shotgun (WGS) entry which is preliminary data.</text>
</comment>
<dbReference type="GO" id="GO:0006355">
    <property type="term" value="P:regulation of DNA-templated transcription"/>
    <property type="evidence" value="ECO:0007669"/>
    <property type="project" value="InterPro"/>
</dbReference>
<dbReference type="PANTHER" id="PTHR11850">
    <property type="entry name" value="HOMEOBOX PROTEIN TRANSCRIPTION FACTORS"/>
    <property type="match status" value="1"/>
</dbReference>
<dbReference type="CDD" id="cd00086">
    <property type="entry name" value="homeodomain"/>
    <property type="match status" value="1"/>
</dbReference>
<dbReference type="PROSITE" id="PS50071">
    <property type="entry name" value="HOMEOBOX_2"/>
    <property type="match status" value="1"/>
</dbReference>
<keyword evidence="6" id="KW-0804">Transcription</keyword>
<keyword evidence="7 8" id="KW-0539">Nucleus</keyword>
<feature type="compositionally biased region" description="Basic and acidic residues" evidence="9">
    <location>
        <begin position="457"/>
        <end position="487"/>
    </location>
</feature>
<feature type="region of interest" description="Disordered" evidence="9">
    <location>
        <begin position="447"/>
        <end position="513"/>
    </location>
</feature>
<dbReference type="InterPro" id="IPR009057">
    <property type="entry name" value="Homeodomain-like_sf"/>
</dbReference>
<dbReference type="InterPro" id="IPR001356">
    <property type="entry name" value="HD"/>
</dbReference>
<accession>A0A835R5T2</accession>
<reference evidence="11 12" key="1">
    <citation type="journal article" date="2020" name="Nat. Food">
        <title>A phased Vanilla planifolia genome enables genetic improvement of flavour and production.</title>
        <authorList>
            <person name="Hasing T."/>
            <person name="Tang H."/>
            <person name="Brym M."/>
            <person name="Khazi F."/>
            <person name="Huang T."/>
            <person name="Chambers A.H."/>
        </authorList>
    </citation>
    <scope>NUCLEOTIDE SEQUENCE [LARGE SCALE GENOMIC DNA]</scope>
    <source>
        <tissue evidence="11">Leaf</tissue>
    </source>
</reference>
<evidence type="ECO:0000256" key="5">
    <source>
        <dbReference type="ARBA" id="ARBA00023155"/>
    </source>
</evidence>
<evidence type="ECO:0000256" key="3">
    <source>
        <dbReference type="ARBA" id="ARBA00023015"/>
    </source>
</evidence>
<dbReference type="Pfam" id="PF05920">
    <property type="entry name" value="Homeobox_KN"/>
    <property type="match status" value="1"/>
</dbReference>
<evidence type="ECO:0000256" key="2">
    <source>
        <dbReference type="ARBA" id="ARBA00006454"/>
    </source>
</evidence>
<dbReference type="OrthoDB" id="10056939at2759"/>
<evidence type="ECO:0000313" key="12">
    <source>
        <dbReference type="Proteomes" id="UP000639772"/>
    </source>
</evidence>
<evidence type="ECO:0000259" key="10">
    <source>
        <dbReference type="PROSITE" id="PS50071"/>
    </source>
</evidence>
<dbReference type="GO" id="GO:0003677">
    <property type="term" value="F:DNA binding"/>
    <property type="evidence" value="ECO:0007669"/>
    <property type="project" value="UniProtKB-UniRule"/>
</dbReference>
<organism evidence="11 12">
    <name type="scientific">Vanilla planifolia</name>
    <name type="common">Vanilla</name>
    <dbReference type="NCBI Taxonomy" id="51239"/>
    <lineage>
        <taxon>Eukaryota</taxon>
        <taxon>Viridiplantae</taxon>
        <taxon>Streptophyta</taxon>
        <taxon>Embryophyta</taxon>
        <taxon>Tracheophyta</taxon>
        <taxon>Spermatophyta</taxon>
        <taxon>Magnoliopsida</taxon>
        <taxon>Liliopsida</taxon>
        <taxon>Asparagales</taxon>
        <taxon>Orchidaceae</taxon>
        <taxon>Vanilloideae</taxon>
        <taxon>Vanilleae</taxon>
        <taxon>Vanilla</taxon>
    </lineage>
</organism>
<dbReference type="AlphaFoldDB" id="A0A835R5T2"/>
<sequence>MTTFYSSSTNQEEIIPNLYPRDTAWLHPELSFPGNMMYFHHPSSAPFPMNAQAPSTEATNTVSNRFGESTSDIWREGRNEMLLVETVGGSTNDDLNLGIINGQNFAFQQTTGSAMQVQGLSLSLGTQGSVPTFHYLPATADISFSLPHQPTSGIDGSIKDSPSTKQVHMNQSCHSLPYILSSTLSLKYLKAAQELLDEIVNIRKALNQKVDKNKNLGNSSGITDCKDVDEQAKLNEVPSKPDDTANSTQELSTSEKQELQNKVTKLMEMLDEVDRRYKQYHCQMELVMSSFDVIAGAGAAKPYTALALQTISRHFRCLRDSINDQIQSCRKKLGEQENGDSVRLCRLRYIDQQLRQQRVMQQYGMMQPHAWRPQRGLPENSVLTLRAWLFEHFLHPYPKDSEKLMLSRQTGLTRSQVSNWFINARVRLWKPMIEEMYKEELGETEMESKSSFGKPQKFRDTSYVVDKEGSQSSDAEIHKKNNPEEPTKPNPTTGLDASGSDEHLEVKPSEQRLEADECSLIQTSMNHPDDASGRIMAYQMPEFAQYGSGVVSLTLGLQHWDSTLPVSSVREADVYGSNPSPLEENVGVTSTQTWEIVSNASNLSISRKILRRDRRVIVVGRKQTNKVIALSRCAHTIA</sequence>
<feature type="domain" description="Homeobox" evidence="10">
    <location>
        <begin position="368"/>
        <end position="431"/>
    </location>
</feature>
<protein>
    <recommendedName>
        <fullName evidence="10">Homeobox domain-containing protein</fullName>
    </recommendedName>
</protein>
<gene>
    <name evidence="11" type="ORF">HPP92_010783</name>
</gene>
<dbReference type="Pfam" id="PF07526">
    <property type="entry name" value="POX"/>
    <property type="match status" value="1"/>
</dbReference>
<dbReference type="Proteomes" id="UP000639772">
    <property type="component" value="Unassembled WGS sequence"/>
</dbReference>
<feature type="DNA-binding region" description="Homeobox" evidence="8">
    <location>
        <begin position="370"/>
        <end position="432"/>
    </location>
</feature>
<evidence type="ECO:0000313" key="11">
    <source>
        <dbReference type="EMBL" id="KAG0482699.1"/>
    </source>
</evidence>
<dbReference type="InterPro" id="IPR050224">
    <property type="entry name" value="TALE_homeobox"/>
</dbReference>
<feature type="compositionally biased region" description="Basic and acidic residues" evidence="9">
    <location>
        <begin position="500"/>
        <end position="513"/>
    </location>
</feature>
<evidence type="ECO:0000256" key="9">
    <source>
        <dbReference type="SAM" id="MobiDB-lite"/>
    </source>
</evidence>
<dbReference type="SUPFAM" id="SSF46689">
    <property type="entry name" value="Homeodomain-like"/>
    <property type="match status" value="1"/>
</dbReference>
<dbReference type="GO" id="GO:0005634">
    <property type="term" value="C:nucleus"/>
    <property type="evidence" value="ECO:0007669"/>
    <property type="project" value="UniProtKB-SubCell"/>
</dbReference>
<keyword evidence="3" id="KW-0805">Transcription regulation</keyword>
<evidence type="ECO:0000256" key="1">
    <source>
        <dbReference type="ARBA" id="ARBA00004123"/>
    </source>
</evidence>
<comment type="subcellular location">
    <subcellularLocation>
        <location evidence="1 8">Nucleus</location>
    </subcellularLocation>
</comment>
<dbReference type="SMART" id="SM00389">
    <property type="entry name" value="HOX"/>
    <property type="match status" value="1"/>
</dbReference>
<dbReference type="EMBL" id="JADCNM010000005">
    <property type="protein sequence ID" value="KAG0482699.1"/>
    <property type="molecule type" value="Genomic_DNA"/>
</dbReference>
<comment type="similarity">
    <text evidence="2">Belongs to the TALE/BELL homeobox family.</text>
</comment>
<evidence type="ECO:0000256" key="4">
    <source>
        <dbReference type="ARBA" id="ARBA00023125"/>
    </source>
</evidence>
<name>A0A835R5T2_VANPL</name>
<dbReference type="InterPro" id="IPR008422">
    <property type="entry name" value="KN_HD"/>
</dbReference>
<evidence type="ECO:0000256" key="7">
    <source>
        <dbReference type="ARBA" id="ARBA00023242"/>
    </source>
</evidence>
<feature type="region of interest" description="Disordered" evidence="9">
    <location>
        <begin position="235"/>
        <end position="258"/>
    </location>
</feature>